<dbReference type="EMBL" id="CM029038">
    <property type="protein sequence ID" value="KAG2652297.1"/>
    <property type="molecule type" value="Genomic_DNA"/>
</dbReference>
<proteinExistence type="predicted"/>
<evidence type="ECO:0000313" key="2">
    <source>
        <dbReference type="Proteomes" id="UP000823388"/>
    </source>
</evidence>
<organism evidence="1 2">
    <name type="scientific">Panicum virgatum</name>
    <name type="common">Blackwell switchgrass</name>
    <dbReference type="NCBI Taxonomy" id="38727"/>
    <lineage>
        <taxon>Eukaryota</taxon>
        <taxon>Viridiplantae</taxon>
        <taxon>Streptophyta</taxon>
        <taxon>Embryophyta</taxon>
        <taxon>Tracheophyta</taxon>
        <taxon>Spermatophyta</taxon>
        <taxon>Magnoliopsida</taxon>
        <taxon>Liliopsida</taxon>
        <taxon>Poales</taxon>
        <taxon>Poaceae</taxon>
        <taxon>PACMAD clade</taxon>
        <taxon>Panicoideae</taxon>
        <taxon>Panicodae</taxon>
        <taxon>Paniceae</taxon>
        <taxon>Panicinae</taxon>
        <taxon>Panicum</taxon>
        <taxon>Panicum sect. Hiantes</taxon>
    </lineage>
</organism>
<protein>
    <submittedName>
        <fullName evidence="1">Uncharacterized protein</fullName>
    </submittedName>
</protein>
<name>A0A8T0X0Q5_PANVG</name>
<dbReference type="Proteomes" id="UP000823388">
    <property type="component" value="Chromosome 1N"/>
</dbReference>
<sequence length="150" mass="15609">MSSEARPIVKEPRFGRTISRLACGCGCGCGPSLACPIRLIPSAQRAHPCSPFPDPCPQAALGLPHWAHSSAELIRRPAGHVELTRGAGSCCSSSPPLAFPPFLLPFASPSPLRSPARTGQIFMSAAASEPSLPALVFVLAVAVASAKRWS</sequence>
<comment type="caution">
    <text evidence="1">The sequence shown here is derived from an EMBL/GenBank/DDBJ whole genome shotgun (WGS) entry which is preliminary data.</text>
</comment>
<reference evidence="1" key="1">
    <citation type="submission" date="2020-05" db="EMBL/GenBank/DDBJ databases">
        <title>WGS assembly of Panicum virgatum.</title>
        <authorList>
            <person name="Lovell J.T."/>
            <person name="Jenkins J."/>
            <person name="Shu S."/>
            <person name="Juenger T.E."/>
            <person name="Schmutz J."/>
        </authorList>
    </citation>
    <scope>NUCLEOTIDE SEQUENCE</scope>
    <source>
        <strain evidence="1">AP13</strain>
    </source>
</reference>
<dbReference type="AlphaFoldDB" id="A0A8T0X0Q5"/>
<evidence type="ECO:0000313" key="1">
    <source>
        <dbReference type="EMBL" id="KAG2652297.1"/>
    </source>
</evidence>
<gene>
    <name evidence="1" type="ORF">PVAP13_1NG364119</name>
</gene>
<keyword evidence="2" id="KW-1185">Reference proteome</keyword>
<accession>A0A8T0X0Q5</accession>